<comment type="subcellular location">
    <subcellularLocation>
        <location evidence="1">Membrane</location>
        <topology evidence="1">Single-pass type I membrane protein</topology>
    </subcellularLocation>
</comment>
<name>A0A978V5D2_ZIZJJ</name>
<keyword evidence="10" id="KW-0325">Glycoprotein</keyword>
<evidence type="ECO:0000256" key="6">
    <source>
        <dbReference type="ARBA" id="ARBA00022737"/>
    </source>
</evidence>
<comment type="similarity">
    <text evidence="2">Belongs to the RLP family.</text>
</comment>
<dbReference type="GO" id="GO:0016020">
    <property type="term" value="C:membrane"/>
    <property type="evidence" value="ECO:0007669"/>
    <property type="project" value="UniProtKB-SubCell"/>
</dbReference>
<feature type="transmembrane region" description="Helical" evidence="11">
    <location>
        <begin position="265"/>
        <end position="287"/>
    </location>
</feature>
<dbReference type="AlphaFoldDB" id="A0A978V5D2"/>
<dbReference type="Gene3D" id="3.80.10.10">
    <property type="entry name" value="Ribonuclease Inhibitor"/>
    <property type="match status" value="1"/>
</dbReference>
<dbReference type="InterPro" id="IPR032675">
    <property type="entry name" value="LRR_dom_sf"/>
</dbReference>
<evidence type="ECO:0000256" key="11">
    <source>
        <dbReference type="SAM" id="Phobius"/>
    </source>
</evidence>
<evidence type="ECO:0000256" key="8">
    <source>
        <dbReference type="ARBA" id="ARBA00023136"/>
    </source>
</evidence>
<gene>
    <name evidence="12" type="ORF">FEM48_Zijuj07G0152100</name>
</gene>
<evidence type="ECO:0000256" key="3">
    <source>
        <dbReference type="ARBA" id="ARBA00022614"/>
    </source>
</evidence>
<dbReference type="Proteomes" id="UP000813462">
    <property type="component" value="Unassembled WGS sequence"/>
</dbReference>
<keyword evidence="4 11" id="KW-0812">Transmembrane</keyword>
<dbReference type="PANTHER" id="PTHR48063:SF98">
    <property type="entry name" value="LRR RECEPTOR-LIKE SERINE_THREONINE-PROTEIN KINASE FLS2"/>
    <property type="match status" value="1"/>
</dbReference>
<keyword evidence="6" id="KW-0677">Repeat</keyword>
<organism evidence="12 13">
    <name type="scientific">Ziziphus jujuba var. spinosa</name>
    <dbReference type="NCBI Taxonomy" id="714518"/>
    <lineage>
        <taxon>Eukaryota</taxon>
        <taxon>Viridiplantae</taxon>
        <taxon>Streptophyta</taxon>
        <taxon>Embryophyta</taxon>
        <taxon>Tracheophyta</taxon>
        <taxon>Spermatophyta</taxon>
        <taxon>Magnoliopsida</taxon>
        <taxon>eudicotyledons</taxon>
        <taxon>Gunneridae</taxon>
        <taxon>Pentapetalae</taxon>
        <taxon>rosids</taxon>
        <taxon>fabids</taxon>
        <taxon>Rosales</taxon>
        <taxon>Rhamnaceae</taxon>
        <taxon>Paliureae</taxon>
        <taxon>Ziziphus</taxon>
    </lineage>
</organism>
<evidence type="ECO:0000313" key="12">
    <source>
        <dbReference type="EMBL" id="KAH7522565.1"/>
    </source>
</evidence>
<keyword evidence="8 11" id="KW-0472">Membrane</keyword>
<evidence type="ECO:0000256" key="4">
    <source>
        <dbReference type="ARBA" id="ARBA00022692"/>
    </source>
</evidence>
<keyword evidence="9" id="KW-0675">Receptor</keyword>
<evidence type="ECO:0000313" key="13">
    <source>
        <dbReference type="Proteomes" id="UP000813462"/>
    </source>
</evidence>
<dbReference type="PANTHER" id="PTHR48063">
    <property type="entry name" value="LRR RECEPTOR-LIKE KINASE"/>
    <property type="match status" value="1"/>
</dbReference>
<dbReference type="FunFam" id="3.80.10.10:FF:000111">
    <property type="entry name" value="LRR receptor-like serine/threonine-protein kinase ERECTA"/>
    <property type="match status" value="1"/>
</dbReference>
<evidence type="ECO:0000256" key="5">
    <source>
        <dbReference type="ARBA" id="ARBA00022729"/>
    </source>
</evidence>
<evidence type="ECO:0000256" key="7">
    <source>
        <dbReference type="ARBA" id="ARBA00022989"/>
    </source>
</evidence>
<dbReference type="InterPro" id="IPR001611">
    <property type="entry name" value="Leu-rich_rpt"/>
</dbReference>
<keyword evidence="3" id="KW-0433">Leucine-rich repeat</keyword>
<dbReference type="Pfam" id="PF00560">
    <property type="entry name" value="LRR_1"/>
    <property type="match status" value="5"/>
</dbReference>
<keyword evidence="7 11" id="KW-1133">Transmembrane helix</keyword>
<keyword evidence="5" id="KW-0732">Signal</keyword>
<evidence type="ECO:0000256" key="1">
    <source>
        <dbReference type="ARBA" id="ARBA00004479"/>
    </source>
</evidence>
<evidence type="ECO:0000256" key="9">
    <source>
        <dbReference type="ARBA" id="ARBA00023170"/>
    </source>
</evidence>
<reference evidence="12" key="1">
    <citation type="journal article" date="2021" name="Front. Plant Sci.">
        <title>Chromosome-Scale Genome Assembly for Chinese Sour Jujube and Insights Into Its Genome Evolution and Domestication Signature.</title>
        <authorList>
            <person name="Shen L.-Y."/>
            <person name="Luo H."/>
            <person name="Wang X.-L."/>
            <person name="Wang X.-M."/>
            <person name="Qiu X.-J."/>
            <person name="Liu H."/>
            <person name="Zhou S.-S."/>
            <person name="Jia K.-H."/>
            <person name="Nie S."/>
            <person name="Bao Y.-T."/>
            <person name="Zhang R.-G."/>
            <person name="Yun Q.-Z."/>
            <person name="Chai Y.-H."/>
            <person name="Lu J.-Y."/>
            <person name="Li Y."/>
            <person name="Zhao S.-W."/>
            <person name="Mao J.-F."/>
            <person name="Jia S.-G."/>
            <person name="Mao Y.-M."/>
        </authorList>
    </citation>
    <scope>NUCLEOTIDE SEQUENCE</scope>
    <source>
        <strain evidence="12">AT0</strain>
        <tissue evidence="12">Leaf</tissue>
    </source>
</reference>
<evidence type="ECO:0000256" key="2">
    <source>
        <dbReference type="ARBA" id="ARBA00009592"/>
    </source>
</evidence>
<dbReference type="SUPFAM" id="SSF52058">
    <property type="entry name" value="L domain-like"/>
    <property type="match status" value="1"/>
</dbReference>
<evidence type="ECO:0000256" key="10">
    <source>
        <dbReference type="ARBA" id="ARBA00023180"/>
    </source>
</evidence>
<accession>A0A978V5D2</accession>
<comment type="caution">
    <text evidence="12">The sequence shown here is derived from an EMBL/GenBank/DDBJ whole genome shotgun (WGS) entry which is preliminary data.</text>
</comment>
<sequence>MDLGNNKFLGKVPAWIGESLLALRILIMRSNKFNGSIPLSLCGLTSLQILDLSQNSIFGNIPQCLSKLTSMHLESPQGTKGDVDGLFYIFINRVPNNMINGSGTYLSTYANKAEIANKGFVMKLRYISPFVKIMDLSGNKLTGKIPEELSSLSELVVLILSRNDLSGELPQDMGEMGKLESLDLSQNRLSGRIPMSMLNIFCLEYLNLSYNNLYGRIPLGGQFGTFEASAYIGNQALCGPPLTENCPIEATSNRTRHGDDEFKRWFKVGMGMGFFIGFWGIFGSLCLNRTWRHAYFLFLYKVKDWVLLRLALYTARLQTSCAGLPAGPGLLFSSVNRNLILFKYQETNSRAGSKSFRWKSH</sequence>
<dbReference type="EMBL" id="JAEACU010000007">
    <property type="protein sequence ID" value="KAH7522565.1"/>
    <property type="molecule type" value="Genomic_DNA"/>
</dbReference>
<dbReference type="InterPro" id="IPR046956">
    <property type="entry name" value="RLP23-like"/>
</dbReference>
<protein>
    <recommendedName>
        <fullName evidence="14">Receptor-like protein EIX2</fullName>
    </recommendedName>
</protein>
<evidence type="ECO:0008006" key="14">
    <source>
        <dbReference type="Google" id="ProtNLM"/>
    </source>
</evidence>
<proteinExistence type="inferred from homology"/>